<evidence type="ECO:0000313" key="1">
    <source>
        <dbReference type="EMBL" id="OPX45999.1"/>
    </source>
</evidence>
<sequence length="124" mass="14825">MQLAMGVNQRLIDTGNKLNYRLQKIEEELQSIDVDTDRNEFFEKLVELHKDFLNQPYNWQSEDSELRNLTLKKYIDKIVYTRDVSNPNKPKLEIHYTDVVKQGIELKEQAREMSKISTKTWTFD</sequence>
<keyword evidence="2" id="KW-1185">Reference proteome</keyword>
<name>A0A1V4SQ40_RUMHU</name>
<proteinExistence type="predicted"/>
<gene>
    <name evidence="1" type="ORF">CLHUN_04740</name>
</gene>
<dbReference type="AlphaFoldDB" id="A0A1V4SQ40"/>
<dbReference type="Proteomes" id="UP000191554">
    <property type="component" value="Unassembled WGS sequence"/>
</dbReference>
<protein>
    <submittedName>
        <fullName evidence="1">Uncharacterized protein</fullName>
    </submittedName>
</protein>
<comment type="caution">
    <text evidence="1">The sequence shown here is derived from an EMBL/GenBank/DDBJ whole genome shotgun (WGS) entry which is preliminary data.</text>
</comment>
<dbReference type="EMBL" id="MZGX01000002">
    <property type="protein sequence ID" value="OPX45999.1"/>
    <property type="molecule type" value="Genomic_DNA"/>
</dbReference>
<organism evidence="1 2">
    <name type="scientific">Ruminiclostridium hungatei</name>
    <name type="common">Clostridium hungatei</name>
    <dbReference type="NCBI Taxonomy" id="48256"/>
    <lineage>
        <taxon>Bacteria</taxon>
        <taxon>Bacillati</taxon>
        <taxon>Bacillota</taxon>
        <taxon>Clostridia</taxon>
        <taxon>Eubacteriales</taxon>
        <taxon>Oscillospiraceae</taxon>
        <taxon>Ruminiclostridium</taxon>
    </lineage>
</organism>
<evidence type="ECO:0000313" key="2">
    <source>
        <dbReference type="Proteomes" id="UP000191554"/>
    </source>
</evidence>
<accession>A0A1V4SQ40</accession>
<reference evidence="1 2" key="1">
    <citation type="submission" date="2017-03" db="EMBL/GenBank/DDBJ databases">
        <title>Genome sequence of Clostridium hungatei DSM 14427.</title>
        <authorList>
            <person name="Poehlein A."/>
            <person name="Daniel R."/>
        </authorList>
    </citation>
    <scope>NUCLEOTIDE SEQUENCE [LARGE SCALE GENOMIC DNA]</scope>
    <source>
        <strain evidence="1 2">DSM 14427</strain>
    </source>
</reference>